<dbReference type="Pfam" id="PF14345">
    <property type="entry name" value="GDYXXLXY"/>
    <property type="match status" value="1"/>
</dbReference>
<proteinExistence type="predicted"/>
<reference evidence="1 2" key="1">
    <citation type="submission" date="2015-11" db="EMBL/GenBank/DDBJ databases">
        <title>Exploring the genomic traits of fungus-feeding bacterial genus Collimonas.</title>
        <authorList>
            <person name="Song C."/>
            <person name="Schmidt R."/>
            <person name="de Jager V."/>
            <person name="Krzyzanowska D."/>
            <person name="Jongedijk E."/>
            <person name="Cankar K."/>
            <person name="Beekwilder J."/>
            <person name="van Veen A."/>
            <person name="de Boer W."/>
            <person name="van Veen J.A."/>
            <person name="Garbeva P."/>
        </authorList>
    </citation>
    <scope>NUCLEOTIDE SEQUENCE [LARGE SCALE GENOMIC DNA]</scope>
    <source>
        <strain evidence="1 2">Ter282</strain>
    </source>
</reference>
<keyword evidence="2" id="KW-1185">Reference proteome</keyword>
<evidence type="ECO:0000313" key="2">
    <source>
        <dbReference type="Proteomes" id="UP000071778"/>
    </source>
</evidence>
<organism evidence="1 2">
    <name type="scientific">Collimonas arenae</name>
    <dbReference type="NCBI Taxonomy" id="279058"/>
    <lineage>
        <taxon>Bacteria</taxon>
        <taxon>Pseudomonadati</taxon>
        <taxon>Pseudomonadota</taxon>
        <taxon>Betaproteobacteria</taxon>
        <taxon>Burkholderiales</taxon>
        <taxon>Oxalobacteraceae</taxon>
        <taxon>Collimonas</taxon>
    </lineage>
</organism>
<accession>A0A127PRJ3</accession>
<name>A0A127PRJ3_9BURK</name>
<dbReference type="Proteomes" id="UP000071778">
    <property type="component" value="Chromosome"/>
</dbReference>
<dbReference type="PATRIC" id="fig|279058.17.peg.2800"/>
<dbReference type="EMBL" id="CP013235">
    <property type="protein sequence ID" value="AMP10300.1"/>
    <property type="molecule type" value="Genomic_DNA"/>
</dbReference>
<evidence type="ECO:0000313" key="1">
    <source>
        <dbReference type="EMBL" id="AMP10300.1"/>
    </source>
</evidence>
<dbReference type="AlphaFoldDB" id="A0A127PRJ3"/>
<protein>
    <submittedName>
        <fullName evidence="1">GDYXXLXY family protein</fullName>
    </submittedName>
</protein>
<gene>
    <name evidence="1" type="ORF">CAter282_2563</name>
</gene>
<sequence>MKRWHLPAFVIAAVATLLLLNGIVWQHEQTLKHGRAVLLQLRPVDPRSLMQGDYMALDYQLTQQVGQLLSTTNATAGEGQALAVMLRADADGVAQLQRIAKAGEQAQSDEILLRLKWENSGARLPSQSYFFAEGEGARFAKARYAIFRVANDGTALLSGLADEQHLPIADRIDKSGVSQAGARGS</sequence>
<dbReference type="InterPro" id="IPR025833">
    <property type="entry name" value="GDYXXLXY"/>
</dbReference>
<dbReference type="OrthoDB" id="4868247at2"/>
<dbReference type="RefSeq" id="WP_061533599.1">
    <property type="nucleotide sequence ID" value="NZ_CP013233.1"/>
</dbReference>